<organism evidence="2 3">
    <name type="scientific">Aquipseudomonas alcaligenes</name>
    <name type="common">Pseudomonas alcaligenes</name>
    <dbReference type="NCBI Taxonomy" id="43263"/>
    <lineage>
        <taxon>Bacteria</taxon>
        <taxon>Pseudomonadati</taxon>
        <taxon>Pseudomonadota</taxon>
        <taxon>Gammaproteobacteria</taxon>
        <taxon>Pseudomonadales</taxon>
        <taxon>Pseudomonadaceae</taxon>
        <taxon>Aquipseudomonas</taxon>
    </lineage>
</organism>
<feature type="transmembrane region" description="Helical" evidence="1">
    <location>
        <begin position="48"/>
        <end position="67"/>
    </location>
</feature>
<dbReference type="AlphaFoldDB" id="A0AA42N3H6"/>
<name>A0AA42N3H6_AQUAC</name>
<feature type="transmembrane region" description="Helical" evidence="1">
    <location>
        <begin position="7"/>
        <end position="28"/>
    </location>
</feature>
<dbReference type="EMBL" id="JAOBYN010000020">
    <property type="protein sequence ID" value="MDH1056843.1"/>
    <property type="molecule type" value="Genomic_DNA"/>
</dbReference>
<reference evidence="2" key="1">
    <citation type="submission" date="2022-09" db="EMBL/GenBank/DDBJ databases">
        <title>Intensive care unit water sources are persistently colonized with multi-drug resistant bacteria and are the site of extensive horizontal gene transfer of antibiotic resistance genes.</title>
        <authorList>
            <person name="Diorio-Toth L."/>
        </authorList>
    </citation>
    <scope>NUCLEOTIDE SEQUENCE</scope>
    <source>
        <strain evidence="2">GD03990</strain>
    </source>
</reference>
<evidence type="ECO:0000313" key="3">
    <source>
        <dbReference type="Proteomes" id="UP001158730"/>
    </source>
</evidence>
<evidence type="ECO:0000313" key="2">
    <source>
        <dbReference type="EMBL" id="MDH1056843.1"/>
    </source>
</evidence>
<dbReference type="Proteomes" id="UP001158730">
    <property type="component" value="Unassembled WGS sequence"/>
</dbReference>
<feature type="transmembrane region" description="Helical" evidence="1">
    <location>
        <begin position="74"/>
        <end position="90"/>
    </location>
</feature>
<proteinExistence type="predicted"/>
<gene>
    <name evidence="2" type="ORF">N5C05_19045</name>
</gene>
<feature type="transmembrane region" description="Helical" evidence="1">
    <location>
        <begin position="96"/>
        <end position="118"/>
    </location>
</feature>
<protein>
    <submittedName>
        <fullName evidence="2">Uncharacterized protein</fullName>
    </submittedName>
</protein>
<keyword evidence="1" id="KW-1133">Transmembrane helix</keyword>
<accession>A0AA42N3H6</accession>
<dbReference type="RefSeq" id="WP_280055103.1">
    <property type="nucleotide sequence ID" value="NZ_JAOBYN010000020.1"/>
</dbReference>
<evidence type="ECO:0000256" key="1">
    <source>
        <dbReference type="SAM" id="Phobius"/>
    </source>
</evidence>
<keyword evidence="1" id="KW-0472">Membrane</keyword>
<comment type="caution">
    <text evidence="2">The sequence shown here is derived from an EMBL/GenBank/DDBJ whole genome shotgun (WGS) entry which is preliminary data.</text>
</comment>
<sequence length="130" mass="14051">MGRFRAVAINLIVHALAVAAFVIINNVAHIVHLAWLGEFGSRGIAPGAAIRLTLLVLIITNFLIAVVTSKTAKLVLIFLYIAIEAWFLFPSHPLRAILYCSAGAIISLIAVYSSAAANSMICKLMKKRHV</sequence>
<keyword evidence="1" id="KW-0812">Transmembrane</keyword>